<reference evidence="2" key="1">
    <citation type="submission" date="2023-05" db="EMBL/GenBank/DDBJ databases">
        <authorList>
            <person name="Huff M."/>
        </authorList>
    </citation>
    <scope>NUCLEOTIDE SEQUENCE</scope>
</reference>
<gene>
    <name evidence="2" type="ORF">FPE_LOCUS10176</name>
</gene>
<feature type="compositionally biased region" description="Low complexity" evidence="1">
    <location>
        <begin position="179"/>
        <end position="203"/>
    </location>
</feature>
<sequence>MPFALASWVPFLNKGFASIWAKGISCPLCDNIIKMGPNDCPDREMAMVVLHSMAAAAASSSNSVSNSVSSFTPPPPLPKQQQGVSSEIKGSEEQNKGSTKDPFEDIDNQEQIDKFRKYEADYKRYMMSKYFSDKTIFGGNIFDVKMNIDGQTITASRMPPHQSYLDPANFDELNSKGQSAAATETPTTSTSSGKPSTNTSDNS</sequence>
<evidence type="ECO:0000256" key="1">
    <source>
        <dbReference type="SAM" id="MobiDB-lite"/>
    </source>
</evidence>
<feature type="region of interest" description="Disordered" evidence="1">
    <location>
        <begin position="64"/>
        <end position="110"/>
    </location>
</feature>
<dbReference type="Proteomes" id="UP000834106">
    <property type="component" value="Chromosome 6"/>
</dbReference>
<evidence type="ECO:0000313" key="3">
    <source>
        <dbReference type="Proteomes" id="UP000834106"/>
    </source>
</evidence>
<proteinExistence type="predicted"/>
<feature type="region of interest" description="Disordered" evidence="1">
    <location>
        <begin position="157"/>
        <end position="203"/>
    </location>
</feature>
<dbReference type="PANTHER" id="PTHR36078:SF2">
    <property type="entry name" value="OS09G0473966 PROTEIN"/>
    <property type="match status" value="1"/>
</dbReference>
<dbReference type="PANTHER" id="PTHR36078">
    <property type="entry name" value="BNACNNG21220D PROTEIN"/>
    <property type="match status" value="1"/>
</dbReference>
<dbReference type="AlphaFoldDB" id="A0AAD2DT15"/>
<dbReference type="EMBL" id="OU503041">
    <property type="protein sequence ID" value="CAI9762746.1"/>
    <property type="molecule type" value="Genomic_DNA"/>
</dbReference>
<accession>A0AAD2DT15</accession>
<protein>
    <submittedName>
        <fullName evidence="2">Uncharacterized protein</fullName>
    </submittedName>
</protein>
<organism evidence="2 3">
    <name type="scientific">Fraxinus pennsylvanica</name>
    <dbReference type="NCBI Taxonomy" id="56036"/>
    <lineage>
        <taxon>Eukaryota</taxon>
        <taxon>Viridiplantae</taxon>
        <taxon>Streptophyta</taxon>
        <taxon>Embryophyta</taxon>
        <taxon>Tracheophyta</taxon>
        <taxon>Spermatophyta</taxon>
        <taxon>Magnoliopsida</taxon>
        <taxon>eudicotyledons</taxon>
        <taxon>Gunneridae</taxon>
        <taxon>Pentapetalae</taxon>
        <taxon>asterids</taxon>
        <taxon>lamiids</taxon>
        <taxon>Lamiales</taxon>
        <taxon>Oleaceae</taxon>
        <taxon>Oleeae</taxon>
        <taxon>Fraxinus</taxon>
    </lineage>
</organism>
<keyword evidence="3" id="KW-1185">Reference proteome</keyword>
<name>A0AAD2DT15_9LAMI</name>
<evidence type="ECO:0000313" key="2">
    <source>
        <dbReference type="EMBL" id="CAI9762746.1"/>
    </source>
</evidence>
<feature type="compositionally biased region" description="Basic and acidic residues" evidence="1">
    <location>
        <begin position="89"/>
        <end position="103"/>
    </location>
</feature>